<name>A0A9Q0BF10_9HYPO</name>
<reference evidence="4" key="1">
    <citation type="journal article" date="2021" name="J Fungi (Basel)">
        <title>Genomic and Metabolomic Analyses of the Marine Fungus Emericellopsis cladophorae: Insights into Saltwater Adaptability Mechanisms and Its Biosynthetic Potential.</title>
        <authorList>
            <person name="Goncalves M.F.M."/>
            <person name="Hilario S."/>
            <person name="Van de Peer Y."/>
            <person name="Esteves A.C."/>
            <person name="Alves A."/>
        </authorList>
    </citation>
    <scope>NUCLEOTIDE SEQUENCE</scope>
    <source>
        <strain evidence="4">MUM 19.33</strain>
    </source>
</reference>
<keyword evidence="2" id="KW-0472">Membrane</keyword>
<gene>
    <name evidence="4" type="ORF">J7T54_004970</name>
</gene>
<proteinExistence type="predicted"/>
<keyword evidence="3" id="KW-0732">Signal</keyword>
<accession>A0A9Q0BF10</accession>
<feature type="region of interest" description="Disordered" evidence="1">
    <location>
        <begin position="218"/>
        <end position="270"/>
    </location>
</feature>
<feature type="transmembrane region" description="Helical" evidence="2">
    <location>
        <begin position="175"/>
        <end position="194"/>
    </location>
</feature>
<dbReference type="GeneID" id="75831456"/>
<feature type="signal peptide" evidence="3">
    <location>
        <begin position="1"/>
        <end position="15"/>
    </location>
</feature>
<feature type="transmembrane region" description="Helical" evidence="2">
    <location>
        <begin position="31"/>
        <end position="52"/>
    </location>
</feature>
<evidence type="ECO:0000256" key="1">
    <source>
        <dbReference type="SAM" id="MobiDB-lite"/>
    </source>
</evidence>
<keyword evidence="2" id="KW-0812">Transmembrane</keyword>
<evidence type="ECO:0000313" key="4">
    <source>
        <dbReference type="EMBL" id="KAI6781804.1"/>
    </source>
</evidence>
<dbReference type="OrthoDB" id="71600at2759"/>
<dbReference type="RefSeq" id="XP_051362660.1">
    <property type="nucleotide sequence ID" value="XM_051506013.1"/>
</dbReference>
<evidence type="ECO:0000313" key="5">
    <source>
        <dbReference type="Proteomes" id="UP001055219"/>
    </source>
</evidence>
<keyword evidence="5" id="KW-1185">Reference proteome</keyword>
<feature type="chain" id="PRO_5040126413" description="Tetraspanin Tsp3" evidence="3">
    <location>
        <begin position="16"/>
        <end position="270"/>
    </location>
</feature>
<dbReference type="EMBL" id="JAGIXG020000018">
    <property type="protein sequence ID" value="KAI6781804.1"/>
    <property type="molecule type" value="Genomic_DNA"/>
</dbReference>
<reference evidence="4" key="2">
    <citation type="submission" date="2022-07" db="EMBL/GenBank/DDBJ databases">
        <authorList>
            <person name="Goncalves M.F.M."/>
            <person name="Hilario S."/>
            <person name="Van De Peer Y."/>
            <person name="Esteves A.C."/>
            <person name="Alves A."/>
        </authorList>
    </citation>
    <scope>NUCLEOTIDE SEQUENCE</scope>
    <source>
        <strain evidence="4">MUM 19.33</strain>
    </source>
</reference>
<evidence type="ECO:0000256" key="2">
    <source>
        <dbReference type="SAM" id="Phobius"/>
    </source>
</evidence>
<sequence>MLAPGIFFLLVSVHALTKQLSVVHFHSSSLSLPITPVVTILTAILPLVSFFNAYTYPSVLANTRHRDSRLARLAPTIPQIVQALVTTILATVLFEASVPSQAMSCILENGWMARFRAHDANTIRRVQDMLECCGFNSVKDRAYPFPRGTPSTCAETYGRTVACRGPLERSVRVGAGVDLGVVLAVGLLQILGLLMMREGNDWWTAWRTGGWRHVIGGRGSSRPLLTGPERQESDGPEQSERQAYGGTDEEQSGPRVEPSPIHERNAWNEQ</sequence>
<keyword evidence="2" id="KW-1133">Transmembrane helix</keyword>
<evidence type="ECO:0008006" key="6">
    <source>
        <dbReference type="Google" id="ProtNLM"/>
    </source>
</evidence>
<dbReference type="AlphaFoldDB" id="A0A9Q0BF10"/>
<dbReference type="Proteomes" id="UP001055219">
    <property type="component" value="Unassembled WGS sequence"/>
</dbReference>
<protein>
    <recommendedName>
        <fullName evidence="6">Tetraspanin Tsp3</fullName>
    </recommendedName>
</protein>
<comment type="caution">
    <text evidence="4">The sequence shown here is derived from an EMBL/GenBank/DDBJ whole genome shotgun (WGS) entry which is preliminary data.</text>
</comment>
<organism evidence="4 5">
    <name type="scientific">Emericellopsis cladophorae</name>
    <dbReference type="NCBI Taxonomy" id="2686198"/>
    <lineage>
        <taxon>Eukaryota</taxon>
        <taxon>Fungi</taxon>
        <taxon>Dikarya</taxon>
        <taxon>Ascomycota</taxon>
        <taxon>Pezizomycotina</taxon>
        <taxon>Sordariomycetes</taxon>
        <taxon>Hypocreomycetidae</taxon>
        <taxon>Hypocreales</taxon>
        <taxon>Bionectriaceae</taxon>
        <taxon>Emericellopsis</taxon>
    </lineage>
</organism>
<evidence type="ECO:0000256" key="3">
    <source>
        <dbReference type="SAM" id="SignalP"/>
    </source>
</evidence>
<feature type="compositionally biased region" description="Basic and acidic residues" evidence="1">
    <location>
        <begin position="260"/>
        <end position="270"/>
    </location>
</feature>